<dbReference type="PROSITE" id="PS00606">
    <property type="entry name" value="KS3_1"/>
    <property type="match status" value="1"/>
</dbReference>
<dbReference type="PANTHER" id="PTHR11712:SF347">
    <property type="entry name" value="BETA KETOACYL-ACYL CARRIER PROTEIN SYNTHASE"/>
    <property type="match status" value="1"/>
</dbReference>
<sequence>MPGAHPPQQDSMSIAGVGVVTGYGWGRESLWDGLLSGKAAAQLEPGYGPGRDEQAWVALVSDGGDPAISTSRYGRAVHEAAREAIADAHDRGWRPGRTVGLLHAIVLGDVVNWRDFYLIDEGHRRSRDYMRLLPSTPISVVMQEYGFHGPSMNVSAACSSANVALITAKLWLDSGIADDVICVATDMSATPDMVEHFVRLGAAVTDSDPLEACRPFQEGSRGFGFAEASVAFVLTRRAERPYAAVLGGGMTNDAYHVVSVDPGHTHILDCAARALAAAGVTADDIAYLNAHGTGTAQCEAAERALLTGVLGDRARPYALKPLTGHSQGAAAAVEVAVAAMAYERGVLPAPPIVSPVHHPLLLDGPTPLEGGLTLKSSLGMGGHNSMLVLGPSGYSRG</sequence>
<dbReference type="InterPro" id="IPR016039">
    <property type="entry name" value="Thiolase-like"/>
</dbReference>
<dbReference type="UniPathway" id="UPA00915"/>
<dbReference type="PROSITE" id="PS52004">
    <property type="entry name" value="KS3_2"/>
    <property type="match status" value="1"/>
</dbReference>
<evidence type="ECO:0000259" key="5">
    <source>
        <dbReference type="PROSITE" id="PS52004"/>
    </source>
</evidence>
<evidence type="ECO:0000256" key="2">
    <source>
        <dbReference type="ARBA" id="ARBA00008467"/>
    </source>
</evidence>
<dbReference type="Pfam" id="PF02801">
    <property type="entry name" value="Ketoacyl-synt_C"/>
    <property type="match status" value="1"/>
</dbReference>
<dbReference type="GO" id="GO:0004315">
    <property type="term" value="F:3-oxoacyl-[acyl-carrier-protein] synthase activity"/>
    <property type="evidence" value="ECO:0007669"/>
    <property type="project" value="InterPro"/>
</dbReference>
<evidence type="ECO:0000256" key="4">
    <source>
        <dbReference type="RuleBase" id="RU003694"/>
    </source>
</evidence>
<gene>
    <name evidence="6" type="ORF">DFR74_107204</name>
</gene>
<keyword evidence="3 4" id="KW-0808">Transferase</keyword>
<organism evidence="6 7">
    <name type="scientific">Nocardia puris</name>
    <dbReference type="NCBI Taxonomy" id="208602"/>
    <lineage>
        <taxon>Bacteria</taxon>
        <taxon>Bacillati</taxon>
        <taxon>Actinomycetota</taxon>
        <taxon>Actinomycetes</taxon>
        <taxon>Mycobacteriales</taxon>
        <taxon>Nocardiaceae</taxon>
        <taxon>Nocardia</taxon>
    </lineage>
</organism>
<dbReference type="Gene3D" id="3.40.47.10">
    <property type="match status" value="1"/>
</dbReference>
<feature type="domain" description="Ketosynthase family 3 (KS3)" evidence="5">
    <location>
        <begin position="9"/>
        <end position="391"/>
    </location>
</feature>
<dbReference type="PANTHER" id="PTHR11712">
    <property type="entry name" value="POLYKETIDE SYNTHASE-RELATED"/>
    <property type="match status" value="1"/>
</dbReference>
<evidence type="ECO:0000313" key="7">
    <source>
        <dbReference type="Proteomes" id="UP000252586"/>
    </source>
</evidence>
<dbReference type="Pfam" id="PF00109">
    <property type="entry name" value="ketoacyl-synt"/>
    <property type="match status" value="1"/>
</dbReference>
<dbReference type="Proteomes" id="UP000252586">
    <property type="component" value="Unassembled WGS sequence"/>
</dbReference>
<protein>
    <submittedName>
        <fullName evidence="6">3-oxoacyl-[acyl-carrier-protein] synthase II</fullName>
    </submittedName>
</protein>
<dbReference type="AlphaFoldDB" id="A0A366DHP8"/>
<accession>A0A366DHP8</accession>
<evidence type="ECO:0000256" key="3">
    <source>
        <dbReference type="ARBA" id="ARBA00022679"/>
    </source>
</evidence>
<reference evidence="6 7" key="1">
    <citation type="submission" date="2018-06" db="EMBL/GenBank/DDBJ databases">
        <title>Genomic Encyclopedia of Type Strains, Phase IV (KMG-IV): sequencing the most valuable type-strain genomes for metagenomic binning, comparative biology and taxonomic classification.</title>
        <authorList>
            <person name="Goeker M."/>
        </authorList>
    </citation>
    <scope>NUCLEOTIDE SEQUENCE [LARGE SCALE GENOMIC DNA]</scope>
    <source>
        <strain evidence="6 7">DSM 44599</strain>
    </source>
</reference>
<evidence type="ECO:0000313" key="6">
    <source>
        <dbReference type="EMBL" id="RBO89526.1"/>
    </source>
</evidence>
<dbReference type="InterPro" id="IPR014030">
    <property type="entry name" value="Ketoacyl_synth_N"/>
</dbReference>
<dbReference type="EMBL" id="QNRE01000007">
    <property type="protein sequence ID" value="RBO89526.1"/>
    <property type="molecule type" value="Genomic_DNA"/>
</dbReference>
<comment type="caution">
    <text evidence="6">The sequence shown here is derived from an EMBL/GenBank/DDBJ whole genome shotgun (WGS) entry which is preliminary data.</text>
</comment>
<dbReference type="InterPro" id="IPR000794">
    <property type="entry name" value="Beta-ketoacyl_synthase"/>
</dbReference>
<evidence type="ECO:0000256" key="1">
    <source>
        <dbReference type="ARBA" id="ARBA00004796"/>
    </source>
</evidence>
<dbReference type="SUPFAM" id="SSF53901">
    <property type="entry name" value="Thiolase-like"/>
    <property type="match status" value="1"/>
</dbReference>
<dbReference type="RefSeq" id="WP_228815435.1">
    <property type="nucleotide sequence ID" value="NZ_JADLRS010000010.1"/>
</dbReference>
<dbReference type="STRING" id="1210090.GCA_001613185_01952"/>
<comment type="similarity">
    <text evidence="2 4">Belongs to the thiolase-like superfamily. Beta-ketoacyl-ACP synthases family.</text>
</comment>
<dbReference type="GO" id="GO:0006633">
    <property type="term" value="P:fatty acid biosynthetic process"/>
    <property type="evidence" value="ECO:0007669"/>
    <property type="project" value="InterPro"/>
</dbReference>
<keyword evidence="7" id="KW-1185">Reference proteome</keyword>
<dbReference type="InterPro" id="IPR020841">
    <property type="entry name" value="PKS_Beta-ketoAc_synthase_dom"/>
</dbReference>
<dbReference type="InterPro" id="IPR018201">
    <property type="entry name" value="Ketoacyl_synth_AS"/>
</dbReference>
<comment type="pathway">
    <text evidence="1">Lipid metabolism; mycolic acid biosynthesis.</text>
</comment>
<proteinExistence type="inferred from homology"/>
<name>A0A366DHP8_9NOCA</name>
<dbReference type="InterPro" id="IPR014031">
    <property type="entry name" value="Ketoacyl_synth_C"/>
</dbReference>
<dbReference type="SMART" id="SM00825">
    <property type="entry name" value="PKS_KS"/>
    <property type="match status" value="1"/>
</dbReference>